<dbReference type="AlphaFoldDB" id="A0A6A7GC25"/>
<dbReference type="GO" id="GO:0005811">
    <property type="term" value="C:lipid droplet"/>
    <property type="evidence" value="ECO:0007669"/>
    <property type="project" value="UniProtKB-SubCell"/>
</dbReference>
<dbReference type="EC" id="3.1.1.13" evidence="7"/>
<dbReference type="PANTHER" id="PTHR13390:SF0">
    <property type="entry name" value="LIPID DROPLET-ASSOCIATED HYDROLASE"/>
    <property type="match status" value="1"/>
</dbReference>
<evidence type="ECO:0000256" key="4">
    <source>
        <dbReference type="ARBA" id="ARBA00022677"/>
    </source>
</evidence>
<organism evidence="10">
    <name type="scientific">Hirondellea gigas</name>
    <dbReference type="NCBI Taxonomy" id="1518452"/>
    <lineage>
        <taxon>Eukaryota</taxon>
        <taxon>Metazoa</taxon>
        <taxon>Ecdysozoa</taxon>
        <taxon>Arthropoda</taxon>
        <taxon>Crustacea</taxon>
        <taxon>Multicrustacea</taxon>
        <taxon>Malacostraca</taxon>
        <taxon>Eumalacostraca</taxon>
        <taxon>Peracarida</taxon>
        <taxon>Amphipoda</taxon>
        <taxon>Amphilochidea</taxon>
        <taxon>Lysianassida</taxon>
        <taxon>Lysianassidira</taxon>
        <taxon>Lysianassoidea</taxon>
        <taxon>Lysianassidae</taxon>
        <taxon>Hirondellea</taxon>
    </lineage>
</organism>
<reference evidence="10" key="1">
    <citation type="submission" date="2017-11" db="EMBL/GenBank/DDBJ databases">
        <title>The sensing device of the deep-sea amphipod.</title>
        <authorList>
            <person name="Kobayashi H."/>
            <person name="Nagahama T."/>
            <person name="Arai W."/>
            <person name="Sasagawa Y."/>
            <person name="Umeda M."/>
            <person name="Hayashi T."/>
            <person name="Nikaido I."/>
            <person name="Watanabe H."/>
            <person name="Oguri K."/>
            <person name="Kitazato H."/>
            <person name="Fujioka K."/>
            <person name="Kido Y."/>
            <person name="Takami H."/>
        </authorList>
    </citation>
    <scope>NUCLEOTIDE SEQUENCE</scope>
    <source>
        <tissue evidence="10">Whole body</tissue>
    </source>
</reference>
<evidence type="ECO:0000256" key="8">
    <source>
        <dbReference type="ARBA" id="ARBA00049527"/>
    </source>
</evidence>
<evidence type="ECO:0000313" key="10">
    <source>
        <dbReference type="EMBL" id="LAC27692.1"/>
    </source>
</evidence>
<dbReference type="GO" id="GO:0004771">
    <property type="term" value="F:sterol ester esterase activity"/>
    <property type="evidence" value="ECO:0007669"/>
    <property type="project" value="UniProtKB-EC"/>
</dbReference>
<dbReference type="InterPro" id="IPR029058">
    <property type="entry name" value="AB_hydrolase_fold"/>
</dbReference>
<evidence type="ECO:0000256" key="5">
    <source>
        <dbReference type="ARBA" id="ARBA00022801"/>
    </source>
</evidence>
<feature type="transmembrane region" description="Helical" evidence="9">
    <location>
        <begin position="168"/>
        <end position="194"/>
    </location>
</feature>
<accession>A0A6A7GC25</accession>
<evidence type="ECO:0000256" key="2">
    <source>
        <dbReference type="ARBA" id="ARBA00008300"/>
    </source>
</evidence>
<evidence type="ECO:0000256" key="1">
    <source>
        <dbReference type="ARBA" id="ARBA00004502"/>
    </source>
</evidence>
<dbReference type="Pfam" id="PF10230">
    <property type="entry name" value="LIDHydrolase"/>
    <property type="match status" value="1"/>
</dbReference>
<evidence type="ECO:0000256" key="3">
    <source>
        <dbReference type="ARBA" id="ARBA00019242"/>
    </source>
</evidence>
<evidence type="ECO:0000256" key="7">
    <source>
        <dbReference type="ARBA" id="ARBA00039150"/>
    </source>
</evidence>
<proteinExistence type="evidence at transcript level"/>
<evidence type="ECO:0000256" key="9">
    <source>
        <dbReference type="SAM" id="Phobius"/>
    </source>
</evidence>
<dbReference type="InterPro" id="IPR019363">
    <property type="entry name" value="LDAH"/>
</dbReference>
<dbReference type="PANTHER" id="PTHR13390">
    <property type="entry name" value="LIPASE"/>
    <property type="match status" value="1"/>
</dbReference>
<protein>
    <recommendedName>
        <fullName evidence="3">Lipid droplet-associated hydrolase</fullName>
        <ecNumber evidence="7">3.1.1.13</ecNumber>
    </recommendedName>
    <alternativeName>
        <fullName evidence="6">Lipid droplet-associated serine hydrolase</fullName>
    </alternativeName>
</protein>
<keyword evidence="4" id="KW-0551">Lipid droplet</keyword>
<keyword evidence="9" id="KW-1133">Transmembrane helix</keyword>
<dbReference type="EMBL" id="IACT01008580">
    <property type="protein sequence ID" value="LAC27692.1"/>
    <property type="molecule type" value="mRNA"/>
</dbReference>
<keyword evidence="5 10" id="KW-0378">Hydrolase</keyword>
<comment type="catalytic activity">
    <reaction evidence="8">
        <text>a cholesterol ester + H2O = cholesterol + a fatty acid + H(+)</text>
        <dbReference type="Rhea" id="RHEA:36403"/>
        <dbReference type="ChEBI" id="CHEBI:15377"/>
        <dbReference type="ChEBI" id="CHEBI:15378"/>
        <dbReference type="ChEBI" id="CHEBI:16113"/>
        <dbReference type="ChEBI" id="CHEBI:17002"/>
        <dbReference type="ChEBI" id="CHEBI:28868"/>
        <dbReference type="EC" id="3.1.1.13"/>
    </reaction>
    <physiologicalReaction direction="left-to-right" evidence="8">
        <dbReference type="Rhea" id="RHEA:36404"/>
    </physiologicalReaction>
</comment>
<name>A0A6A7GC25_9CRUS</name>
<comment type="subcellular location">
    <subcellularLocation>
        <location evidence="1">Lipid droplet</location>
    </subcellularLocation>
</comment>
<evidence type="ECO:0000256" key="6">
    <source>
        <dbReference type="ARBA" id="ARBA00031924"/>
    </source>
</evidence>
<sequence length="327" mass="37514">METYRQIVVAGMQTDWLSIEPVDEKPTEIVLFLPGNPSLMNFYKQFCRELYSELGGRKAVWSITMGEQAATRHAFWETMKPRPTPSLEKQLQHKAEFISEYIPSNAKVSIIGYSISCYLLLDMLRQENFAIGTTDSGTKTNDDITVVDSVYLIFPTIERMKETPLGRIFLPALSYFTWFILMFAYIVCVVPPFIKFPVIRRILTSGDGKPPQDQFVQGAIEMIHPVMLKRVLNTLKEELEKVVELDLHIIEKNRQKIVFYYGSYDGLCPKKFLFELQDKVPELRAYLCQDSLHHVYVTHTSVQMAKIMGTMMGKQENGMMPSIVAPG</sequence>
<comment type="similarity">
    <text evidence="2">Belongs to the AB hydrolase superfamily. LDAH family.</text>
</comment>
<dbReference type="GO" id="GO:0019915">
    <property type="term" value="P:lipid storage"/>
    <property type="evidence" value="ECO:0007669"/>
    <property type="project" value="InterPro"/>
</dbReference>
<keyword evidence="9" id="KW-0812">Transmembrane</keyword>
<keyword evidence="9" id="KW-0472">Membrane</keyword>
<dbReference type="SUPFAM" id="SSF53474">
    <property type="entry name" value="alpha/beta-Hydrolases"/>
    <property type="match status" value="1"/>
</dbReference>